<evidence type="ECO:0000313" key="3">
    <source>
        <dbReference type="Proteomes" id="UP001153328"/>
    </source>
</evidence>
<feature type="compositionally biased region" description="Low complexity" evidence="1">
    <location>
        <begin position="110"/>
        <end position="135"/>
    </location>
</feature>
<feature type="compositionally biased region" description="Gly residues" evidence="1">
    <location>
        <begin position="247"/>
        <end position="265"/>
    </location>
</feature>
<evidence type="ECO:0000256" key="1">
    <source>
        <dbReference type="SAM" id="MobiDB-lite"/>
    </source>
</evidence>
<dbReference type="EMBL" id="CAJVAX010000012">
    <property type="protein sequence ID" value="CAG7633058.1"/>
    <property type="molecule type" value="Genomic_DNA"/>
</dbReference>
<sequence>MGLGRRGVHGRGRGHQGAHPRRRGLPGGGLAAAGDRVHRQRAGRLPGAAHDEPVAVHVPAALRRLRRRRVEPRGAGQGRGRPGDAAPDRGHQAARGDPAGRRRARRGAARRPQGARRAPDAGRPGAQRPGPGVRAGQRRGRRLHVGGALLARDAHRLDRHGAGRRGADRLRRAHRVLPGRHPVGCAQAACHADHRGAGADQARCLRRLHRLPGLRRRLRHGHRHPHRGAARRRRLRPGRCGRRRGLRPGGGGPGVPQQGGGGAAGGRDRQRHERLSLPPGMRGRGGRHARPAPAPRVSR</sequence>
<dbReference type="AlphaFoldDB" id="A0A9W4EA28"/>
<gene>
    <name evidence="2" type="ORF">SBRY_20936</name>
</gene>
<accession>A0A9W4EA28</accession>
<feature type="region of interest" description="Disordered" evidence="1">
    <location>
        <begin position="1"/>
        <end position="141"/>
    </location>
</feature>
<feature type="compositionally biased region" description="Basic residues" evidence="1">
    <location>
        <begin position="215"/>
        <end position="246"/>
    </location>
</feature>
<proteinExistence type="predicted"/>
<organism evidence="2 3">
    <name type="scientific">Actinacidiphila bryophytorum</name>
    <dbReference type="NCBI Taxonomy" id="1436133"/>
    <lineage>
        <taxon>Bacteria</taxon>
        <taxon>Bacillati</taxon>
        <taxon>Actinomycetota</taxon>
        <taxon>Actinomycetes</taxon>
        <taxon>Kitasatosporales</taxon>
        <taxon>Streptomycetaceae</taxon>
        <taxon>Actinacidiphila</taxon>
    </lineage>
</organism>
<keyword evidence="3" id="KW-1185">Reference proteome</keyword>
<feature type="compositionally biased region" description="Basic and acidic residues" evidence="1">
    <location>
        <begin position="266"/>
        <end position="275"/>
    </location>
</feature>
<feature type="compositionally biased region" description="Basic residues" evidence="1">
    <location>
        <begin position="1"/>
        <end position="24"/>
    </location>
</feature>
<feature type="region of interest" description="Disordered" evidence="1">
    <location>
        <begin position="215"/>
        <end position="299"/>
    </location>
</feature>
<protein>
    <submittedName>
        <fullName evidence="2">Uncharacterized protein</fullName>
    </submittedName>
</protein>
<name>A0A9W4EA28_9ACTN</name>
<dbReference type="Proteomes" id="UP001153328">
    <property type="component" value="Unassembled WGS sequence"/>
</dbReference>
<evidence type="ECO:0000313" key="2">
    <source>
        <dbReference type="EMBL" id="CAG7633058.1"/>
    </source>
</evidence>
<reference evidence="2" key="1">
    <citation type="submission" date="2021-06" db="EMBL/GenBank/DDBJ databases">
        <authorList>
            <person name="Arsene-Ploetze F."/>
        </authorList>
    </citation>
    <scope>NUCLEOTIDE SEQUENCE</scope>
    <source>
        <strain evidence="2">SBRY1</strain>
    </source>
</reference>
<comment type="caution">
    <text evidence="2">The sequence shown here is derived from an EMBL/GenBank/DDBJ whole genome shotgun (WGS) entry which is preliminary data.</text>
</comment>